<dbReference type="EMBL" id="KQ982294">
    <property type="protein sequence ID" value="KYQ58274.1"/>
    <property type="molecule type" value="Genomic_DNA"/>
</dbReference>
<dbReference type="Proteomes" id="UP000075809">
    <property type="component" value="Unassembled WGS sequence"/>
</dbReference>
<sequence length="102" mass="11753">MSNKEIPNQVNLFLFLQCILYIRNTLMKVSHVLNVKIKITSVLFFKAYLFYIKKKLLKSFSTAETTAELEIASTCANIGLFVTGTWRTTWSSSISRTIFCWS</sequence>
<keyword evidence="2" id="KW-1185">Reference proteome</keyword>
<reference evidence="1 2" key="1">
    <citation type="submission" date="2015-09" db="EMBL/GenBank/DDBJ databases">
        <title>Trachymyrmex zeteki WGS genome.</title>
        <authorList>
            <person name="Nygaard S."/>
            <person name="Hu H."/>
            <person name="Boomsma J."/>
            <person name="Zhang G."/>
        </authorList>
    </citation>
    <scope>NUCLEOTIDE SEQUENCE [LARGE SCALE GENOMIC DNA]</scope>
    <source>
        <strain evidence="1">Tzet28-1</strain>
        <tissue evidence="1">Whole body</tissue>
    </source>
</reference>
<organism evidence="1 2">
    <name type="scientific">Mycetomoellerius zeteki</name>
    <dbReference type="NCBI Taxonomy" id="64791"/>
    <lineage>
        <taxon>Eukaryota</taxon>
        <taxon>Metazoa</taxon>
        <taxon>Ecdysozoa</taxon>
        <taxon>Arthropoda</taxon>
        <taxon>Hexapoda</taxon>
        <taxon>Insecta</taxon>
        <taxon>Pterygota</taxon>
        <taxon>Neoptera</taxon>
        <taxon>Endopterygota</taxon>
        <taxon>Hymenoptera</taxon>
        <taxon>Apocrita</taxon>
        <taxon>Aculeata</taxon>
        <taxon>Formicoidea</taxon>
        <taxon>Formicidae</taxon>
        <taxon>Myrmicinae</taxon>
        <taxon>Mycetomoellerius</taxon>
    </lineage>
</organism>
<proteinExistence type="predicted"/>
<gene>
    <name evidence="1" type="ORF">ALC60_02694</name>
</gene>
<dbReference type="AlphaFoldDB" id="A0A151XD19"/>
<evidence type="ECO:0000313" key="1">
    <source>
        <dbReference type="EMBL" id="KYQ58274.1"/>
    </source>
</evidence>
<evidence type="ECO:0000313" key="2">
    <source>
        <dbReference type="Proteomes" id="UP000075809"/>
    </source>
</evidence>
<protein>
    <submittedName>
        <fullName evidence="1">Uncharacterized protein</fullName>
    </submittedName>
</protein>
<accession>A0A151XD19</accession>
<name>A0A151XD19_9HYME</name>